<proteinExistence type="predicted"/>
<comment type="caution">
    <text evidence="5">The sequence shown here is derived from an EMBL/GenBank/DDBJ whole genome shotgun (WGS) entry which is preliminary data.</text>
</comment>
<dbReference type="Pfam" id="PF00005">
    <property type="entry name" value="ABC_tran"/>
    <property type="match status" value="1"/>
</dbReference>
<evidence type="ECO:0000256" key="2">
    <source>
        <dbReference type="ARBA" id="ARBA00022741"/>
    </source>
</evidence>
<keyword evidence="2" id="KW-0547">Nucleotide-binding</keyword>
<gene>
    <name evidence="5" type="ORF">WMO28_10480</name>
</gene>
<dbReference type="EMBL" id="JBBMEJ010000011">
    <property type="protein sequence ID" value="MEQ2371362.1"/>
    <property type="molecule type" value="Genomic_DNA"/>
</dbReference>
<dbReference type="InterPro" id="IPR027417">
    <property type="entry name" value="P-loop_NTPase"/>
</dbReference>
<dbReference type="PANTHER" id="PTHR42781">
    <property type="entry name" value="SPERMIDINE/PUTRESCINE IMPORT ATP-BINDING PROTEIN POTA"/>
    <property type="match status" value="1"/>
</dbReference>
<feature type="domain" description="ABC transporter" evidence="4">
    <location>
        <begin position="2"/>
        <end position="232"/>
    </location>
</feature>
<accession>A0ABV1BGF9</accession>
<dbReference type="PANTHER" id="PTHR42781:SF4">
    <property type="entry name" value="SPERMIDINE_PUTRESCINE IMPORT ATP-BINDING PROTEIN POTA"/>
    <property type="match status" value="1"/>
</dbReference>
<keyword evidence="3 5" id="KW-0067">ATP-binding</keyword>
<dbReference type="PROSITE" id="PS50893">
    <property type="entry name" value="ABC_TRANSPORTER_2"/>
    <property type="match status" value="1"/>
</dbReference>
<organism evidence="5 6">
    <name type="scientific">Blautia aquisgranensis</name>
    <dbReference type="NCBI Taxonomy" id="3133153"/>
    <lineage>
        <taxon>Bacteria</taxon>
        <taxon>Bacillati</taxon>
        <taxon>Bacillota</taxon>
        <taxon>Clostridia</taxon>
        <taxon>Lachnospirales</taxon>
        <taxon>Lachnospiraceae</taxon>
        <taxon>Blautia</taxon>
    </lineage>
</organism>
<reference evidence="5 6" key="1">
    <citation type="submission" date="2024-03" db="EMBL/GenBank/DDBJ databases">
        <title>Human intestinal bacterial collection.</title>
        <authorList>
            <person name="Pauvert C."/>
            <person name="Hitch T.C.A."/>
            <person name="Clavel T."/>
        </authorList>
    </citation>
    <scope>NUCLEOTIDE SEQUENCE [LARGE SCALE GENOMIC DNA]</scope>
    <source>
        <strain evidence="5 6">CLA-JM-H16</strain>
    </source>
</reference>
<dbReference type="InterPro" id="IPR003593">
    <property type="entry name" value="AAA+_ATPase"/>
</dbReference>
<evidence type="ECO:0000256" key="3">
    <source>
        <dbReference type="ARBA" id="ARBA00022840"/>
    </source>
</evidence>
<dbReference type="InterPro" id="IPR050093">
    <property type="entry name" value="ABC_SmlMolc_Importer"/>
</dbReference>
<evidence type="ECO:0000313" key="6">
    <source>
        <dbReference type="Proteomes" id="UP001473063"/>
    </source>
</evidence>
<dbReference type="SMART" id="SM00382">
    <property type="entry name" value="AAA"/>
    <property type="match status" value="1"/>
</dbReference>
<evidence type="ECO:0000256" key="1">
    <source>
        <dbReference type="ARBA" id="ARBA00022448"/>
    </source>
</evidence>
<name>A0ABV1BGF9_9FIRM</name>
<dbReference type="PROSITE" id="PS00211">
    <property type="entry name" value="ABC_TRANSPORTER_1"/>
    <property type="match status" value="1"/>
</dbReference>
<dbReference type="SUPFAM" id="SSF52540">
    <property type="entry name" value="P-loop containing nucleoside triphosphate hydrolases"/>
    <property type="match status" value="1"/>
</dbReference>
<dbReference type="Proteomes" id="UP001473063">
    <property type="component" value="Unassembled WGS sequence"/>
</dbReference>
<dbReference type="GO" id="GO:0005524">
    <property type="term" value="F:ATP binding"/>
    <property type="evidence" value="ECO:0007669"/>
    <property type="project" value="UniProtKB-KW"/>
</dbReference>
<keyword evidence="1" id="KW-0813">Transport</keyword>
<dbReference type="InterPro" id="IPR017871">
    <property type="entry name" value="ABC_transporter-like_CS"/>
</dbReference>
<protein>
    <submittedName>
        <fullName evidence="5">ATP-binding cassette domain-containing protein</fullName>
    </submittedName>
</protein>
<evidence type="ECO:0000313" key="5">
    <source>
        <dbReference type="EMBL" id="MEQ2371362.1"/>
    </source>
</evidence>
<sequence length="349" mass="39783">MAVSVNIEKNFRDFSLKVKFEGSSAAIGLLGASGSGKSMTLRCIAGIETPDRGKIVINGKTVFDSEARINLKPQKRHIGYLFQNYALFPTMTVEQNILCGYRGGKASAREKVADLIRRYHLEGLEKRYPSQLSGGQQQRVALARMMIGEPEAILLDEPFSALDGYLKDVLQREMQDFLKDYKGDMILVTHSRDEAYKFCKELSVVDKGRILVTGETKSLFERPGLLEAARLTGCKNYSSIKKLGDHEIFAEDWKMKLHTEETVGEDITHVGIRGHWLRPAEESGENCMPVQVSEYIETTFEHQYMITNRQEKNSSGIWWMRPKNSFTEDPDRNLPEYLYFPPEHLMLLK</sequence>
<dbReference type="Gene3D" id="3.40.50.300">
    <property type="entry name" value="P-loop containing nucleotide triphosphate hydrolases"/>
    <property type="match status" value="1"/>
</dbReference>
<keyword evidence="6" id="KW-1185">Reference proteome</keyword>
<dbReference type="RefSeq" id="WP_178642154.1">
    <property type="nucleotide sequence ID" value="NZ_JBBMEJ010000011.1"/>
</dbReference>
<dbReference type="InterPro" id="IPR003439">
    <property type="entry name" value="ABC_transporter-like_ATP-bd"/>
</dbReference>
<evidence type="ECO:0000259" key="4">
    <source>
        <dbReference type="PROSITE" id="PS50893"/>
    </source>
</evidence>